<reference evidence="2" key="1">
    <citation type="submission" date="2020-03" db="EMBL/GenBank/DDBJ databases">
        <title>The deep terrestrial virosphere.</title>
        <authorList>
            <person name="Holmfeldt K."/>
            <person name="Nilsson E."/>
            <person name="Simone D."/>
            <person name="Lopez-Fernandez M."/>
            <person name="Wu X."/>
            <person name="de Brujin I."/>
            <person name="Lundin D."/>
            <person name="Andersson A."/>
            <person name="Bertilsson S."/>
            <person name="Dopson M."/>
        </authorList>
    </citation>
    <scope>NUCLEOTIDE SEQUENCE</scope>
    <source>
        <strain evidence="2">MM415A02089</strain>
    </source>
</reference>
<sequence length="117" mass="13100">MTEVDLTQVQCTNCGNLDQETTFCSHNQQYVPKNEQEMVMERLCWIPIPPDETPVEDVAGSENDTIIMPDTDTTPPAPPPSNGGDTIIECPNSVAITIILPHEDYEVISFYCRRSKK</sequence>
<gene>
    <name evidence="2" type="ORF">MM415A02089_0007</name>
</gene>
<protein>
    <submittedName>
        <fullName evidence="2">Uncharacterized protein</fullName>
    </submittedName>
</protein>
<name>A0A6M3JXI1_9ZZZZ</name>
<accession>A0A6M3JXI1</accession>
<evidence type="ECO:0000313" key="2">
    <source>
        <dbReference type="EMBL" id="QJA74158.1"/>
    </source>
</evidence>
<dbReference type="AlphaFoldDB" id="A0A6M3JXI1"/>
<dbReference type="EMBL" id="MT142078">
    <property type="protein sequence ID" value="QJA74158.1"/>
    <property type="molecule type" value="Genomic_DNA"/>
</dbReference>
<evidence type="ECO:0000256" key="1">
    <source>
        <dbReference type="SAM" id="MobiDB-lite"/>
    </source>
</evidence>
<feature type="region of interest" description="Disordered" evidence="1">
    <location>
        <begin position="64"/>
        <end position="86"/>
    </location>
</feature>
<proteinExistence type="predicted"/>
<organism evidence="2">
    <name type="scientific">viral metagenome</name>
    <dbReference type="NCBI Taxonomy" id="1070528"/>
    <lineage>
        <taxon>unclassified sequences</taxon>
        <taxon>metagenomes</taxon>
        <taxon>organismal metagenomes</taxon>
    </lineage>
</organism>